<comment type="subcellular location">
    <subcellularLocation>
        <location evidence="1">Nucleus</location>
    </subcellularLocation>
</comment>
<reference evidence="7 8" key="1">
    <citation type="submission" date="2019-06" db="EMBL/GenBank/DDBJ databases">
        <title>Draft genome sequence of the filamentous fungus Phialemoniopsis curvata isolated from diesel fuel.</title>
        <authorList>
            <person name="Varaljay V.A."/>
            <person name="Lyon W.J."/>
            <person name="Crouch A.L."/>
            <person name="Drake C.E."/>
            <person name="Hollomon J.M."/>
            <person name="Nadeau L.J."/>
            <person name="Nunn H.S."/>
            <person name="Stevenson B.S."/>
            <person name="Bojanowski C.L."/>
            <person name="Crookes-Goodson W.J."/>
        </authorList>
    </citation>
    <scope>NUCLEOTIDE SEQUENCE [LARGE SCALE GENOMIC DNA]</scope>
    <source>
        <strain evidence="7 8">D216</strain>
    </source>
</reference>
<dbReference type="STRING" id="1093900.A0A507BIS9"/>
<keyword evidence="8" id="KW-1185">Reference proteome</keyword>
<dbReference type="InterPro" id="IPR013907">
    <property type="entry name" value="Sds3"/>
</dbReference>
<keyword evidence="5" id="KW-0539">Nucleus</keyword>
<evidence type="ECO:0000256" key="2">
    <source>
        <dbReference type="ARBA" id="ARBA00022491"/>
    </source>
</evidence>
<feature type="compositionally biased region" description="Basic and acidic residues" evidence="6">
    <location>
        <begin position="121"/>
        <end position="134"/>
    </location>
</feature>
<dbReference type="AlphaFoldDB" id="A0A507BIS9"/>
<evidence type="ECO:0000313" key="8">
    <source>
        <dbReference type="Proteomes" id="UP000319257"/>
    </source>
</evidence>
<feature type="compositionally biased region" description="Basic residues" evidence="6">
    <location>
        <begin position="305"/>
        <end position="317"/>
    </location>
</feature>
<evidence type="ECO:0000256" key="3">
    <source>
        <dbReference type="ARBA" id="ARBA00023015"/>
    </source>
</evidence>
<protein>
    <submittedName>
        <fullName evidence="7">Uncharacterized protein</fullName>
    </submittedName>
</protein>
<evidence type="ECO:0000256" key="4">
    <source>
        <dbReference type="ARBA" id="ARBA00023163"/>
    </source>
</evidence>
<dbReference type="RefSeq" id="XP_030998279.1">
    <property type="nucleotide sequence ID" value="XM_031138208.1"/>
</dbReference>
<feature type="compositionally biased region" description="Polar residues" evidence="6">
    <location>
        <begin position="636"/>
        <end position="645"/>
    </location>
</feature>
<evidence type="ECO:0000313" key="7">
    <source>
        <dbReference type="EMBL" id="TPX16568.1"/>
    </source>
</evidence>
<dbReference type="PANTHER" id="PTHR21964">
    <property type="entry name" value="BREAST CANCER METASTASIS-SUPPRESSOR 1"/>
    <property type="match status" value="1"/>
</dbReference>
<evidence type="ECO:0000256" key="6">
    <source>
        <dbReference type="SAM" id="MobiDB-lite"/>
    </source>
</evidence>
<dbReference type="OrthoDB" id="20886at2759"/>
<sequence length="686" mass="75175">MATGDTAVSMPISSPPPLLDRTPSNISSPLSEVEDKDGEPEDMDLDLENQNTSTRNQSDRDDDDAETGPVPGTTASGSDGDGDSNLSELDINESEAETERLEDTPRKKRNGRNASANGTGDDSKHFVQSRDRPFEPSPSKLKQQIQVDVEPARNSDEEDDAEEEGEEELSEEEAGHESDASSQADGGRNGGGSPRSASQKRAKGDAASTNTEDTSQGASSSETRKRKRSLAADQSESDQPLRKRVGSVGVDRENTDDKTVLDDDTENISTNPQSRAHSSDEDNTNDKEEHIAESIETPAADANRARKSKRHGAKRRKGFEDSAAGSEVNEELADDDAGAAEDETTAPGEDEQPEGEVDEEAEIAHKNEEEMERKRAAFEQLQSIEKHFATFRERLYQERLAQLTEEEAMLTGDNPTHPEYLAMMQCIDARRDERQRVIDLEYQFNMDTTKRWAVARRAQIHGQYFQSIRQSREDILEDLGRQWYQIQQQRRKHANNIPDFGIRFPMSKPQRVRNAIAYNKEVSILSGVAKHEGFPAAPQINGASAGEMDEDLEEILKSRPAGQQVPGAQPSFQDLSGLTFHLGAAGHQYLADTPWANPNHPAHQAQRPQATQEPRIDSPAAGPSDRRHSHQPGGLFSSSTNSTIPGNAVNGDSPVAAKPRAVSGADIARPAKSFAAEKALKHEPVV</sequence>
<keyword evidence="3" id="KW-0805">Transcription regulation</keyword>
<keyword evidence="4" id="KW-0804">Transcription</keyword>
<proteinExistence type="predicted"/>
<evidence type="ECO:0000256" key="1">
    <source>
        <dbReference type="ARBA" id="ARBA00004123"/>
    </source>
</evidence>
<feature type="compositionally biased region" description="Acidic residues" evidence="6">
    <location>
        <begin position="328"/>
        <end position="359"/>
    </location>
</feature>
<dbReference type="Proteomes" id="UP000319257">
    <property type="component" value="Unassembled WGS sequence"/>
</dbReference>
<dbReference type="InParanoid" id="A0A507BIS9"/>
<feature type="compositionally biased region" description="Basic and acidic residues" evidence="6">
    <location>
        <begin position="277"/>
        <end position="293"/>
    </location>
</feature>
<feature type="compositionally biased region" description="Basic and acidic residues" evidence="6">
    <location>
        <begin position="250"/>
        <end position="261"/>
    </location>
</feature>
<gene>
    <name evidence="7" type="ORF">E0L32_003862</name>
</gene>
<feature type="compositionally biased region" description="Acidic residues" evidence="6">
    <location>
        <begin position="156"/>
        <end position="172"/>
    </location>
</feature>
<dbReference type="GeneID" id="41971309"/>
<keyword evidence="2" id="KW-0678">Repressor</keyword>
<evidence type="ECO:0000256" key="5">
    <source>
        <dbReference type="ARBA" id="ARBA00023242"/>
    </source>
</evidence>
<feature type="region of interest" description="Disordered" evidence="6">
    <location>
        <begin position="591"/>
        <end position="666"/>
    </location>
</feature>
<dbReference type="Pfam" id="PF08598">
    <property type="entry name" value="Sds3"/>
    <property type="match status" value="1"/>
</dbReference>
<name>A0A507BIS9_9PEZI</name>
<dbReference type="GO" id="GO:0010468">
    <property type="term" value="P:regulation of gene expression"/>
    <property type="evidence" value="ECO:0007669"/>
    <property type="project" value="UniProtKB-ARBA"/>
</dbReference>
<feature type="region of interest" description="Disordered" evidence="6">
    <location>
        <begin position="1"/>
        <end position="359"/>
    </location>
</feature>
<dbReference type="SMART" id="SM01401">
    <property type="entry name" value="Sds3"/>
    <property type="match status" value="1"/>
</dbReference>
<feature type="compositionally biased region" description="Polar residues" evidence="6">
    <location>
        <begin position="267"/>
        <end position="276"/>
    </location>
</feature>
<feature type="compositionally biased region" description="Acidic residues" evidence="6">
    <location>
        <begin position="32"/>
        <end position="47"/>
    </location>
</feature>
<dbReference type="EMBL" id="SKBQ01000017">
    <property type="protein sequence ID" value="TPX16568.1"/>
    <property type="molecule type" value="Genomic_DNA"/>
</dbReference>
<dbReference type="Gene3D" id="1.20.5.1500">
    <property type="match status" value="1"/>
</dbReference>
<organism evidence="7 8">
    <name type="scientific">Thyridium curvatum</name>
    <dbReference type="NCBI Taxonomy" id="1093900"/>
    <lineage>
        <taxon>Eukaryota</taxon>
        <taxon>Fungi</taxon>
        <taxon>Dikarya</taxon>
        <taxon>Ascomycota</taxon>
        <taxon>Pezizomycotina</taxon>
        <taxon>Sordariomycetes</taxon>
        <taxon>Sordariomycetidae</taxon>
        <taxon>Thyridiales</taxon>
        <taxon>Thyridiaceae</taxon>
        <taxon>Thyridium</taxon>
    </lineage>
</organism>
<dbReference type="GO" id="GO:0005654">
    <property type="term" value="C:nucleoplasm"/>
    <property type="evidence" value="ECO:0007669"/>
    <property type="project" value="UniProtKB-ARBA"/>
</dbReference>
<accession>A0A507BIS9</accession>
<feature type="compositionally biased region" description="Polar residues" evidence="6">
    <location>
        <begin position="207"/>
        <end position="221"/>
    </location>
</feature>
<comment type="caution">
    <text evidence="7">The sequence shown here is derived from an EMBL/GenBank/DDBJ whole genome shotgun (WGS) entry which is preliminary data.</text>
</comment>